<proteinExistence type="predicted"/>
<gene>
    <name evidence="2" type="ORF">SAMN05216339_10374</name>
</gene>
<dbReference type="InterPro" id="IPR013216">
    <property type="entry name" value="Methyltransf_11"/>
</dbReference>
<dbReference type="CDD" id="cd02440">
    <property type="entry name" value="AdoMet_MTases"/>
    <property type="match status" value="1"/>
</dbReference>
<dbReference type="Gene3D" id="3.40.50.150">
    <property type="entry name" value="Vaccinia Virus protein VP39"/>
    <property type="match status" value="1"/>
</dbReference>
<dbReference type="EMBL" id="FPBL01000003">
    <property type="protein sequence ID" value="SFU50028.1"/>
    <property type="molecule type" value="Genomic_DNA"/>
</dbReference>
<keyword evidence="2" id="KW-0489">Methyltransferase</keyword>
<evidence type="ECO:0000313" key="2">
    <source>
        <dbReference type="EMBL" id="SFU50028.1"/>
    </source>
</evidence>
<dbReference type="Proteomes" id="UP000183926">
    <property type="component" value="Unassembled WGS sequence"/>
</dbReference>
<dbReference type="Pfam" id="PF08241">
    <property type="entry name" value="Methyltransf_11"/>
    <property type="match status" value="1"/>
</dbReference>
<sequence length="266" mass="29278">MVAECIRIREMDMQHWNPEQYAENGRFVSDLGMPVAELLSAQFGERILDLGCGDGALTIKLQRLGCEVVGVDSSLEMVAAARALGVDAQVMDGQKLQFNNEFNAVFSNAALHWMKDAEAVIRGVWRALKPGGRFVGELGGYGNISAIVTNIESALAIRGLAIPDPWFFPHSEEYRRLLEVSGFVVHDLELISRPTLLPGDVGAWIETFAQPFTAALASDERSEFIAEIVESSRPVLCDINGNWKADYIRLRFSATKPNIPIQKIAG</sequence>
<protein>
    <submittedName>
        <fullName evidence="2">Methyltransferase domain-containing protein</fullName>
    </submittedName>
</protein>
<dbReference type="PANTHER" id="PTHR43861">
    <property type="entry name" value="TRANS-ACONITATE 2-METHYLTRANSFERASE-RELATED"/>
    <property type="match status" value="1"/>
</dbReference>
<feature type="domain" description="Methyltransferase type 11" evidence="1">
    <location>
        <begin position="48"/>
        <end position="135"/>
    </location>
</feature>
<dbReference type="GO" id="GO:0032259">
    <property type="term" value="P:methylation"/>
    <property type="evidence" value="ECO:0007669"/>
    <property type="project" value="UniProtKB-KW"/>
</dbReference>
<evidence type="ECO:0000313" key="3">
    <source>
        <dbReference type="Proteomes" id="UP000183926"/>
    </source>
</evidence>
<accession>A0A1I7GNK3</accession>
<dbReference type="SUPFAM" id="SSF53335">
    <property type="entry name" value="S-adenosyl-L-methionine-dependent methyltransferases"/>
    <property type="match status" value="1"/>
</dbReference>
<keyword evidence="2" id="KW-0808">Transferase</keyword>
<dbReference type="AlphaFoldDB" id="A0A1I7GNK3"/>
<reference evidence="2 3" key="1">
    <citation type="submission" date="2016-10" db="EMBL/GenBank/DDBJ databases">
        <authorList>
            <person name="de Groot N.N."/>
        </authorList>
    </citation>
    <scope>NUCLEOTIDE SEQUENCE [LARGE SCALE GENOMIC DNA]</scope>
    <source>
        <strain evidence="2 3">Nm24</strain>
    </source>
</reference>
<dbReference type="GO" id="GO:0008757">
    <property type="term" value="F:S-adenosylmethionine-dependent methyltransferase activity"/>
    <property type="evidence" value="ECO:0007669"/>
    <property type="project" value="InterPro"/>
</dbReference>
<dbReference type="InterPro" id="IPR029063">
    <property type="entry name" value="SAM-dependent_MTases_sf"/>
</dbReference>
<dbReference type="PANTHER" id="PTHR43861:SF1">
    <property type="entry name" value="TRANS-ACONITATE 2-METHYLTRANSFERASE"/>
    <property type="match status" value="1"/>
</dbReference>
<evidence type="ECO:0000259" key="1">
    <source>
        <dbReference type="Pfam" id="PF08241"/>
    </source>
</evidence>
<name>A0A1I7GNK3_9PROT</name>
<organism evidence="2 3">
    <name type="scientific">Nitrosomonas eutropha</name>
    <dbReference type="NCBI Taxonomy" id="916"/>
    <lineage>
        <taxon>Bacteria</taxon>
        <taxon>Pseudomonadati</taxon>
        <taxon>Pseudomonadota</taxon>
        <taxon>Betaproteobacteria</taxon>
        <taxon>Nitrosomonadales</taxon>
        <taxon>Nitrosomonadaceae</taxon>
        <taxon>Nitrosomonas</taxon>
    </lineage>
</organism>